<accession>A0ABM8DZS5</accession>
<evidence type="ECO:0000313" key="1">
    <source>
        <dbReference type="EMBL" id="BDV31177.1"/>
    </source>
</evidence>
<dbReference type="EMBL" id="AP027141">
    <property type="protein sequence ID" value="BDV31177.1"/>
    <property type="molecule type" value="Genomic_DNA"/>
</dbReference>
<keyword evidence="1" id="KW-0418">Kinase</keyword>
<reference evidence="1 2" key="1">
    <citation type="submission" date="2022-12" db="EMBL/GenBank/DDBJ databases">
        <title>Microbacterium terricola strain KV-448 chromosome, complete genome.</title>
        <authorList>
            <person name="Oshima T."/>
            <person name="Moriya T."/>
            <person name="Bessho Y."/>
        </authorList>
    </citation>
    <scope>NUCLEOTIDE SEQUENCE [LARGE SCALE GENOMIC DNA]</scope>
    <source>
        <strain evidence="1 2">KV-448</strain>
    </source>
</reference>
<keyword evidence="1" id="KW-0808">Transferase</keyword>
<protein>
    <submittedName>
        <fullName evidence="1">Adenylate kinase</fullName>
    </submittedName>
</protein>
<proteinExistence type="predicted"/>
<keyword evidence="2" id="KW-1185">Reference proteome</keyword>
<name>A0ABM8DZS5_9MICO</name>
<sequence>MLADLLSRFDRARTLLVDGRSGAGKSSLARAVAAARPEARLIRLDDIYPGWDGLHWASDHIRTSVLEPRERGERARWRSWDWAADRPGVWHEVDDAAPLIVEGIGTLTARSRRTADLAVWVEAPDADRKRRALARDGELYAPHWDRWAAQEEHFIMVERPRAAADYIARAVDGDFELTPTGETA</sequence>
<dbReference type="SUPFAM" id="SSF52540">
    <property type="entry name" value="P-loop containing nucleoside triphosphate hydrolases"/>
    <property type="match status" value="1"/>
</dbReference>
<dbReference type="GO" id="GO:0016301">
    <property type="term" value="F:kinase activity"/>
    <property type="evidence" value="ECO:0007669"/>
    <property type="project" value="UniProtKB-KW"/>
</dbReference>
<dbReference type="InterPro" id="IPR027417">
    <property type="entry name" value="P-loop_NTPase"/>
</dbReference>
<organism evidence="1 2">
    <name type="scientific">Microbacterium terricola</name>
    <dbReference type="NCBI Taxonomy" id="344163"/>
    <lineage>
        <taxon>Bacteria</taxon>
        <taxon>Bacillati</taxon>
        <taxon>Actinomycetota</taxon>
        <taxon>Actinomycetes</taxon>
        <taxon>Micrococcales</taxon>
        <taxon>Microbacteriaceae</taxon>
        <taxon>Microbacterium</taxon>
    </lineage>
</organism>
<dbReference type="Gene3D" id="3.40.50.300">
    <property type="entry name" value="P-loop containing nucleotide triphosphate hydrolases"/>
    <property type="match status" value="1"/>
</dbReference>
<gene>
    <name evidence="1" type="ORF">Microterr_18370</name>
</gene>
<evidence type="ECO:0000313" key="2">
    <source>
        <dbReference type="Proteomes" id="UP001317779"/>
    </source>
</evidence>
<dbReference type="Proteomes" id="UP001317779">
    <property type="component" value="Chromosome"/>
</dbReference>
<dbReference type="NCBIfam" id="NF005115">
    <property type="entry name" value="PRK06547.1"/>
    <property type="match status" value="1"/>
</dbReference>
<dbReference type="RefSeq" id="WP_263798239.1">
    <property type="nucleotide sequence ID" value="NZ_AP027141.1"/>
</dbReference>